<dbReference type="EMBL" id="JBJQND010000014">
    <property type="protein sequence ID" value="KAL3855908.1"/>
    <property type="molecule type" value="Genomic_DNA"/>
</dbReference>
<reference evidence="3 4" key="1">
    <citation type="submission" date="2024-11" db="EMBL/GenBank/DDBJ databases">
        <title>Chromosome-level genome assembly of the freshwater bivalve Anodonta woodiana.</title>
        <authorList>
            <person name="Chen X."/>
        </authorList>
    </citation>
    <scope>NUCLEOTIDE SEQUENCE [LARGE SCALE GENOMIC DNA]</scope>
    <source>
        <strain evidence="3">MN2024</strain>
        <tissue evidence="3">Gills</tissue>
    </source>
</reference>
<keyword evidence="1" id="KW-0472">Membrane</keyword>
<keyword evidence="4" id="KW-1185">Reference proteome</keyword>
<comment type="caution">
    <text evidence="3">The sequence shown here is derived from an EMBL/GenBank/DDBJ whole genome shotgun (WGS) entry which is preliminary data.</text>
</comment>
<organism evidence="3 4">
    <name type="scientific">Sinanodonta woodiana</name>
    <name type="common">Chinese pond mussel</name>
    <name type="synonym">Anodonta woodiana</name>
    <dbReference type="NCBI Taxonomy" id="1069815"/>
    <lineage>
        <taxon>Eukaryota</taxon>
        <taxon>Metazoa</taxon>
        <taxon>Spiralia</taxon>
        <taxon>Lophotrochozoa</taxon>
        <taxon>Mollusca</taxon>
        <taxon>Bivalvia</taxon>
        <taxon>Autobranchia</taxon>
        <taxon>Heteroconchia</taxon>
        <taxon>Palaeoheterodonta</taxon>
        <taxon>Unionida</taxon>
        <taxon>Unionoidea</taxon>
        <taxon>Unionidae</taxon>
        <taxon>Unioninae</taxon>
        <taxon>Sinanodonta</taxon>
    </lineage>
</organism>
<gene>
    <name evidence="3" type="ORF">ACJMK2_015105</name>
</gene>
<evidence type="ECO:0000256" key="1">
    <source>
        <dbReference type="SAM" id="Phobius"/>
    </source>
</evidence>
<name>A0ABD3V519_SINWO</name>
<evidence type="ECO:0000313" key="4">
    <source>
        <dbReference type="Proteomes" id="UP001634394"/>
    </source>
</evidence>
<keyword evidence="1" id="KW-0812">Transmembrane</keyword>
<feature type="transmembrane region" description="Helical" evidence="1">
    <location>
        <begin position="166"/>
        <end position="189"/>
    </location>
</feature>
<evidence type="ECO:0000313" key="3">
    <source>
        <dbReference type="EMBL" id="KAL3855908.1"/>
    </source>
</evidence>
<evidence type="ECO:0000256" key="2">
    <source>
        <dbReference type="SAM" id="SignalP"/>
    </source>
</evidence>
<sequence>MQIGLLHLWWTILLQTKWVYSTVSCPSGDTPGIVKNGQTCSQLISSTSYECYDATIETSCCASCNTIATYISGCQYGDRVASCVVDLCPYYPDPSECCSTYITTTTTKPSTTPTITSTILAITTTTTPTTTTLTMMTPATITTTLSPAASNATTGSTSQASSSAGLIAGAVVASVAGASIMVGLTYLLFRLFKGSTSRRDSSVQKEIVLYRRGQSSTERDYLAENDNLVHKETL</sequence>
<dbReference type="Proteomes" id="UP001634394">
    <property type="component" value="Unassembled WGS sequence"/>
</dbReference>
<feature type="chain" id="PRO_5044838978" evidence="2">
    <location>
        <begin position="22"/>
        <end position="234"/>
    </location>
</feature>
<proteinExistence type="predicted"/>
<accession>A0ABD3V519</accession>
<protein>
    <submittedName>
        <fullName evidence="3">Uncharacterized protein</fullName>
    </submittedName>
</protein>
<keyword evidence="2" id="KW-0732">Signal</keyword>
<feature type="signal peptide" evidence="2">
    <location>
        <begin position="1"/>
        <end position="21"/>
    </location>
</feature>
<dbReference type="AlphaFoldDB" id="A0ABD3V519"/>
<keyword evidence="1" id="KW-1133">Transmembrane helix</keyword>